<evidence type="ECO:0000313" key="2">
    <source>
        <dbReference type="EMBL" id="GIG33728.1"/>
    </source>
</evidence>
<gene>
    <name evidence="3" type="ORF">BKA21_000573</name>
    <name evidence="2" type="ORF">Col01nite_28870</name>
</gene>
<accession>A0A7Y9JXS2</accession>
<sequence>MRWVVVVLAVAVVLVALDRAVAHGWGPHLRLSVRTRGADDAAAGGSAGPGLLGDLVEIFQPNHVHLVAEQERQRVDVVRPGDGDPPAARAQDLPVHHPARPLPPT</sequence>
<dbReference type="RefSeq" id="WP_140458717.1">
    <property type="nucleotide sequence ID" value="NZ_BAABFI010000003.1"/>
</dbReference>
<dbReference type="AlphaFoldDB" id="A0A7Y9JXS2"/>
<dbReference type="EMBL" id="BONN01000009">
    <property type="protein sequence ID" value="GIG33728.1"/>
    <property type="molecule type" value="Genomic_DNA"/>
</dbReference>
<evidence type="ECO:0000256" key="1">
    <source>
        <dbReference type="SAM" id="MobiDB-lite"/>
    </source>
</evidence>
<comment type="caution">
    <text evidence="3">The sequence shown here is derived from an EMBL/GenBank/DDBJ whole genome shotgun (WGS) entry which is preliminary data.</text>
</comment>
<organism evidence="3 4">
    <name type="scientific">Cellulomonas oligotrophica</name>
    <dbReference type="NCBI Taxonomy" id="931536"/>
    <lineage>
        <taxon>Bacteria</taxon>
        <taxon>Bacillati</taxon>
        <taxon>Actinomycetota</taxon>
        <taxon>Actinomycetes</taxon>
        <taxon>Micrococcales</taxon>
        <taxon>Cellulomonadaceae</taxon>
        <taxon>Cellulomonas</taxon>
    </lineage>
</organism>
<keyword evidence="5" id="KW-1185">Reference proteome</keyword>
<evidence type="ECO:0000313" key="3">
    <source>
        <dbReference type="EMBL" id="NYD85024.1"/>
    </source>
</evidence>
<name>A0A7Y9JXS2_9CELL</name>
<dbReference type="EMBL" id="JACCBK010000001">
    <property type="protein sequence ID" value="NYD85024.1"/>
    <property type="molecule type" value="Genomic_DNA"/>
</dbReference>
<dbReference type="Proteomes" id="UP000618382">
    <property type="component" value="Unassembled WGS sequence"/>
</dbReference>
<evidence type="ECO:0000313" key="5">
    <source>
        <dbReference type="Proteomes" id="UP000618382"/>
    </source>
</evidence>
<feature type="region of interest" description="Disordered" evidence="1">
    <location>
        <begin position="75"/>
        <end position="105"/>
    </location>
</feature>
<proteinExistence type="predicted"/>
<dbReference type="Proteomes" id="UP000577956">
    <property type="component" value="Unassembled WGS sequence"/>
</dbReference>
<evidence type="ECO:0000313" key="4">
    <source>
        <dbReference type="Proteomes" id="UP000577956"/>
    </source>
</evidence>
<protein>
    <submittedName>
        <fullName evidence="3">Uncharacterized protein</fullName>
    </submittedName>
</protein>
<reference evidence="2 5" key="2">
    <citation type="submission" date="2021-01" db="EMBL/GenBank/DDBJ databases">
        <title>Whole genome shotgun sequence of Cellulomonas oligotrophica NBRC 109435.</title>
        <authorList>
            <person name="Komaki H."/>
            <person name="Tamura T."/>
        </authorList>
    </citation>
    <scope>NUCLEOTIDE SEQUENCE [LARGE SCALE GENOMIC DNA]</scope>
    <source>
        <strain evidence="2 5">NBRC 109435</strain>
    </source>
</reference>
<reference evidence="3 4" key="1">
    <citation type="submission" date="2020-07" db="EMBL/GenBank/DDBJ databases">
        <title>Sequencing the genomes of 1000 actinobacteria strains.</title>
        <authorList>
            <person name="Klenk H.-P."/>
        </authorList>
    </citation>
    <scope>NUCLEOTIDE SEQUENCE [LARGE SCALE GENOMIC DNA]</scope>
    <source>
        <strain evidence="3 4">DSM 24482</strain>
    </source>
</reference>